<reference evidence="2" key="1">
    <citation type="submission" date="2015-04" db="UniProtKB">
        <authorList>
            <consortium name="EnsemblPlants"/>
        </authorList>
    </citation>
    <scope>IDENTIFICATION</scope>
</reference>
<dbReference type="EnsemblPlants" id="OGLUM05G00040.1">
    <property type="protein sequence ID" value="OGLUM05G00040.1"/>
    <property type="gene ID" value="OGLUM05G00040"/>
</dbReference>
<feature type="region of interest" description="Disordered" evidence="1">
    <location>
        <begin position="173"/>
        <end position="221"/>
    </location>
</feature>
<protein>
    <submittedName>
        <fullName evidence="2">Uncharacterized protein</fullName>
    </submittedName>
</protein>
<accession>A0A0D9ZSZ8</accession>
<dbReference type="HOGENOM" id="CLU_1167441_0_0_1"/>
<keyword evidence="3" id="KW-1185">Reference proteome</keyword>
<reference evidence="2" key="2">
    <citation type="submission" date="2018-05" db="EMBL/GenBank/DDBJ databases">
        <title>OgluRS3 (Oryza glumaepatula Reference Sequence Version 3).</title>
        <authorList>
            <person name="Zhang J."/>
            <person name="Kudrna D."/>
            <person name="Lee S."/>
            <person name="Talag J."/>
            <person name="Welchert J."/>
            <person name="Wing R.A."/>
        </authorList>
    </citation>
    <scope>NUCLEOTIDE SEQUENCE [LARGE SCALE GENOMIC DNA]</scope>
</reference>
<dbReference type="AlphaFoldDB" id="A0A0D9ZSZ8"/>
<evidence type="ECO:0000256" key="1">
    <source>
        <dbReference type="SAM" id="MobiDB-lite"/>
    </source>
</evidence>
<dbReference type="Proteomes" id="UP000026961">
    <property type="component" value="Chromosome 5"/>
</dbReference>
<name>A0A0D9ZSZ8_9ORYZ</name>
<evidence type="ECO:0000313" key="3">
    <source>
        <dbReference type="Proteomes" id="UP000026961"/>
    </source>
</evidence>
<feature type="region of interest" description="Disordered" evidence="1">
    <location>
        <begin position="1"/>
        <end position="21"/>
    </location>
</feature>
<dbReference type="Gramene" id="OGLUM05G00040.1">
    <property type="protein sequence ID" value="OGLUM05G00040.1"/>
    <property type="gene ID" value="OGLUM05G00040"/>
</dbReference>
<feature type="compositionally biased region" description="Basic and acidic residues" evidence="1">
    <location>
        <begin position="207"/>
        <end position="221"/>
    </location>
</feature>
<organism evidence="2">
    <name type="scientific">Oryza glumipatula</name>
    <dbReference type="NCBI Taxonomy" id="40148"/>
    <lineage>
        <taxon>Eukaryota</taxon>
        <taxon>Viridiplantae</taxon>
        <taxon>Streptophyta</taxon>
        <taxon>Embryophyta</taxon>
        <taxon>Tracheophyta</taxon>
        <taxon>Spermatophyta</taxon>
        <taxon>Magnoliopsida</taxon>
        <taxon>Liliopsida</taxon>
        <taxon>Poales</taxon>
        <taxon>Poaceae</taxon>
        <taxon>BOP clade</taxon>
        <taxon>Oryzoideae</taxon>
        <taxon>Oryzeae</taxon>
        <taxon>Oryzinae</taxon>
        <taxon>Oryza</taxon>
    </lineage>
</organism>
<evidence type="ECO:0000313" key="2">
    <source>
        <dbReference type="EnsemblPlants" id="OGLUM05G00040.1"/>
    </source>
</evidence>
<sequence length="238" mass="25789">MWMLTKIPSPALLSSPDGDRRPSPILVFCSATTRLGGARSGGDKGPVWHSSGGARRVWGGWVGGGGRRARRRRRKAHEQFRGLREVGVDTMKKSEDARSGLLLAGSSDLSDKTVSQRVGQVLISPTSGVGEPSNTFCEFADAEKSAIINALSGVLSTKRGLYCDRRNARSYTAAHTSAGGQRRAEVNPQQIDKSKAAAATYQQQQQQHREDKEQAVRGEEIVENKISKETLQSSAIDQ</sequence>
<proteinExistence type="predicted"/>